<accession>A0ABN9FW45</accession>
<comment type="subcellular location">
    <subcellularLocation>
        <location evidence="1">Endoplasmic reticulum lumen</location>
    </subcellularLocation>
</comment>
<evidence type="ECO:0000256" key="1">
    <source>
        <dbReference type="ARBA" id="ARBA00004319"/>
    </source>
</evidence>
<sequence>MAARGAALLVAVVSLVGPRPVGADCGCGSASREGGAPGDHTHQQAAAFKYSREANERRGGMVLLPSGGFTMGTDDPGIPPDGESPARRVHIDSFYMDIHEVSNAEFSRFVEVSGHVTEAETFGDSFVLEGLLSEEVKSAIDQAVAAAPWWLPVKGADWRHPEGPDSDIANRMDHPVLHVSWNDAVTFCTWAGKRLATEAEWEYACRGGLENRLFPWGDKLQPKGLISFGQRVARRLPRPTNTGICEDRAGHSVPPPMFLGLYNIVISWEMDGGLVDPPNTLG</sequence>
<dbReference type="EMBL" id="CATNWA010017394">
    <property type="protein sequence ID" value="CAI9600142.1"/>
    <property type="molecule type" value="Genomic_DNA"/>
</dbReference>
<evidence type="ECO:0000256" key="3">
    <source>
        <dbReference type="SAM" id="SignalP"/>
    </source>
</evidence>
<protein>
    <recommendedName>
        <fullName evidence="4">Sulfatase-modifying factor enzyme-like domain-containing protein</fullName>
    </recommendedName>
</protein>
<dbReference type="Proteomes" id="UP001162483">
    <property type="component" value="Unassembled WGS sequence"/>
</dbReference>
<name>A0ABN9FW45_9NEOB</name>
<feature type="chain" id="PRO_5046851090" description="Sulfatase-modifying factor enzyme-like domain-containing protein" evidence="3">
    <location>
        <begin position="24"/>
        <end position="282"/>
    </location>
</feature>
<dbReference type="InterPro" id="IPR005532">
    <property type="entry name" value="SUMF_dom"/>
</dbReference>
<dbReference type="SUPFAM" id="SSF56436">
    <property type="entry name" value="C-type lectin-like"/>
    <property type="match status" value="1"/>
</dbReference>
<organism evidence="5 6">
    <name type="scientific">Staurois parvus</name>
    <dbReference type="NCBI Taxonomy" id="386267"/>
    <lineage>
        <taxon>Eukaryota</taxon>
        <taxon>Metazoa</taxon>
        <taxon>Chordata</taxon>
        <taxon>Craniata</taxon>
        <taxon>Vertebrata</taxon>
        <taxon>Euteleostomi</taxon>
        <taxon>Amphibia</taxon>
        <taxon>Batrachia</taxon>
        <taxon>Anura</taxon>
        <taxon>Neobatrachia</taxon>
        <taxon>Ranoidea</taxon>
        <taxon>Ranidae</taxon>
        <taxon>Staurois</taxon>
    </lineage>
</organism>
<dbReference type="Gene3D" id="3.90.1580.10">
    <property type="entry name" value="paralog of FGE (formylglycine-generating enzyme)"/>
    <property type="match status" value="1"/>
</dbReference>
<gene>
    <name evidence="5" type="ORF">SPARVUS_LOCUS12707211</name>
</gene>
<dbReference type="PANTHER" id="PTHR23150">
    <property type="entry name" value="SULFATASE MODIFYING FACTOR 1, 2"/>
    <property type="match status" value="1"/>
</dbReference>
<keyword evidence="6" id="KW-1185">Reference proteome</keyword>
<dbReference type="PANTHER" id="PTHR23150:SF19">
    <property type="entry name" value="FORMYLGLYCINE-GENERATING ENZYME"/>
    <property type="match status" value="1"/>
</dbReference>
<dbReference type="InterPro" id="IPR051043">
    <property type="entry name" value="Sulfatase_Mod_Factor_Kinase"/>
</dbReference>
<feature type="signal peptide" evidence="3">
    <location>
        <begin position="1"/>
        <end position="23"/>
    </location>
</feature>
<proteinExistence type="inferred from homology"/>
<reference evidence="5" key="1">
    <citation type="submission" date="2023-05" db="EMBL/GenBank/DDBJ databases">
        <authorList>
            <person name="Stuckert A."/>
        </authorList>
    </citation>
    <scope>NUCLEOTIDE SEQUENCE</scope>
</reference>
<feature type="domain" description="Sulfatase-modifying factor enzyme-like" evidence="4">
    <location>
        <begin position="60"/>
        <end position="229"/>
    </location>
</feature>
<comment type="similarity">
    <text evidence="2">Belongs to the sulfatase-modifying factor family.</text>
</comment>
<dbReference type="Pfam" id="PF03781">
    <property type="entry name" value="FGE-sulfatase"/>
    <property type="match status" value="1"/>
</dbReference>
<evidence type="ECO:0000256" key="2">
    <source>
        <dbReference type="ARBA" id="ARBA00005310"/>
    </source>
</evidence>
<keyword evidence="3" id="KW-0732">Signal</keyword>
<evidence type="ECO:0000259" key="4">
    <source>
        <dbReference type="Pfam" id="PF03781"/>
    </source>
</evidence>
<evidence type="ECO:0000313" key="6">
    <source>
        <dbReference type="Proteomes" id="UP001162483"/>
    </source>
</evidence>
<dbReference type="InterPro" id="IPR042095">
    <property type="entry name" value="SUMF_sf"/>
</dbReference>
<evidence type="ECO:0000313" key="5">
    <source>
        <dbReference type="EMBL" id="CAI9600142.1"/>
    </source>
</evidence>
<comment type="caution">
    <text evidence="5">The sequence shown here is derived from an EMBL/GenBank/DDBJ whole genome shotgun (WGS) entry which is preliminary data.</text>
</comment>
<dbReference type="InterPro" id="IPR016187">
    <property type="entry name" value="CTDL_fold"/>
</dbReference>